<dbReference type="Proteomes" id="UP000009149">
    <property type="component" value="Chromosome"/>
</dbReference>
<organism evidence="1 2">
    <name type="scientific">Methylacidiphilum infernorum (isolate V4)</name>
    <name type="common">Methylokorus infernorum (strain V4)</name>
    <dbReference type="NCBI Taxonomy" id="481448"/>
    <lineage>
        <taxon>Bacteria</taxon>
        <taxon>Pseudomonadati</taxon>
        <taxon>Verrucomicrobiota</taxon>
        <taxon>Methylacidiphilae</taxon>
        <taxon>Methylacidiphilales</taxon>
        <taxon>Methylacidiphilaceae</taxon>
        <taxon>Methylacidiphilum (ex Ratnadevi et al. 2023)</taxon>
    </lineage>
</organism>
<reference evidence="1 2" key="1">
    <citation type="journal article" date="2008" name="Biol. Direct">
        <title>Complete genome sequence of the extremely acidophilic methanotroph isolate V4, Methylacidiphilum infernorum, a representative of the bacterial phylum Verrucomicrobia.</title>
        <authorList>
            <person name="Hou S."/>
            <person name="Makarova K.S."/>
            <person name="Saw J.H."/>
            <person name="Senin P."/>
            <person name="Ly B.V."/>
            <person name="Zhou Z."/>
            <person name="Ren Y."/>
            <person name="Wang J."/>
            <person name="Galperin M.Y."/>
            <person name="Omelchenko M.V."/>
            <person name="Wolf Y.I."/>
            <person name="Yutin N."/>
            <person name="Koonin E.V."/>
            <person name="Stott M.B."/>
            <person name="Mountain B.W."/>
            <person name="Crowe M.A."/>
            <person name="Smirnova A.V."/>
            <person name="Dunfield P.F."/>
            <person name="Feng L."/>
            <person name="Wang L."/>
            <person name="Alam M."/>
        </authorList>
    </citation>
    <scope>NUCLEOTIDE SEQUENCE [LARGE SCALE GENOMIC DNA]</scope>
    <source>
        <strain evidence="2">Isolate V4</strain>
    </source>
</reference>
<proteinExistence type="predicted"/>
<evidence type="ECO:0000313" key="2">
    <source>
        <dbReference type="Proteomes" id="UP000009149"/>
    </source>
</evidence>
<sequence length="54" mass="6155">MIEKILKKNLDHSLSKTSYIVHGVFLPLLLKNKDLKAIKLFGQSFRAGLDNTTR</sequence>
<evidence type="ECO:0000313" key="1">
    <source>
        <dbReference type="EMBL" id="ACD82638.1"/>
    </source>
</evidence>
<dbReference type="EMBL" id="CP000975">
    <property type="protein sequence ID" value="ACD82638.1"/>
    <property type="molecule type" value="Genomic_DNA"/>
</dbReference>
<dbReference type="HOGENOM" id="CLU_3045214_0_0_0"/>
<dbReference type="AlphaFoldDB" id="B3DZX7"/>
<name>B3DZX7_METI4</name>
<protein>
    <submittedName>
        <fullName evidence="1">Uncharacterized protein</fullName>
    </submittedName>
</protein>
<dbReference type="KEGG" id="min:Minf_0580"/>
<gene>
    <name evidence="1" type="ordered locus">Minf_0580</name>
</gene>
<accession>B3DZX7</accession>